<comment type="caution">
    <text evidence="2">The sequence shown here is derived from an EMBL/GenBank/DDBJ whole genome shotgun (WGS) entry which is preliminary data.</text>
</comment>
<reference evidence="2 3" key="1">
    <citation type="journal article" date="2011" name="Stand. Genomic Sci.">
        <title>High quality draft genome sequence of Segniliparus rugosus CDC 945(T)= (ATCC BAA-974(T)).</title>
        <authorList>
            <person name="Earl A.M."/>
            <person name="Desjardins C.A."/>
            <person name="Fitzgerald M.G."/>
            <person name="Arachchi H.M."/>
            <person name="Zeng Q."/>
            <person name="Mehta T."/>
            <person name="Griggs A."/>
            <person name="Birren B.W."/>
            <person name="Toney N.C."/>
            <person name="Carr J."/>
            <person name="Posey J."/>
            <person name="Butler W.R."/>
        </authorList>
    </citation>
    <scope>NUCLEOTIDE SEQUENCE [LARGE SCALE GENOMIC DNA]</scope>
    <source>
        <strain evidence="3">ATCC BAA-974 / DSM 45345 / CCUG 50838 / CIP 108380 / JCM 13579 / CDC 945</strain>
    </source>
</reference>
<protein>
    <recommendedName>
        <fullName evidence="1">Orc1-like AAA ATPase domain-containing protein</fullName>
    </recommendedName>
</protein>
<evidence type="ECO:0000259" key="1">
    <source>
        <dbReference type="Pfam" id="PF13191"/>
    </source>
</evidence>
<evidence type="ECO:0000313" key="3">
    <source>
        <dbReference type="Proteomes" id="UP000004816"/>
    </source>
</evidence>
<organism evidence="2 3">
    <name type="scientific">Segniliparus rugosus (strain ATCC BAA-974 / DSM 45345 / CCUG 50838 / CIP 108380 / JCM 13579 / CDC 945)</name>
    <dbReference type="NCBI Taxonomy" id="679197"/>
    <lineage>
        <taxon>Bacteria</taxon>
        <taxon>Bacillati</taxon>
        <taxon>Actinomycetota</taxon>
        <taxon>Actinomycetes</taxon>
        <taxon>Mycobacteriales</taxon>
        <taxon>Segniliparaceae</taxon>
        <taxon>Segniliparus</taxon>
    </lineage>
</organism>
<dbReference type="PANTHER" id="PTHR34301:SF8">
    <property type="entry name" value="ATPASE DOMAIN-CONTAINING PROTEIN"/>
    <property type="match status" value="1"/>
</dbReference>
<dbReference type="eggNOG" id="COG1672">
    <property type="taxonomic scope" value="Bacteria"/>
</dbReference>
<name>E5XRM8_SEGRC</name>
<dbReference type="HOGENOM" id="CLU_715514_0_0_11"/>
<dbReference type="PANTHER" id="PTHR34301">
    <property type="entry name" value="DNA-BINDING PROTEIN-RELATED"/>
    <property type="match status" value="1"/>
</dbReference>
<evidence type="ECO:0000313" key="2">
    <source>
        <dbReference type="EMBL" id="EFV12991.2"/>
    </source>
</evidence>
<dbReference type="Gene3D" id="3.40.50.300">
    <property type="entry name" value="P-loop containing nucleotide triphosphate hydrolases"/>
    <property type="match status" value="1"/>
</dbReference>
<dbReference type="AlphaFoldDB" id="E5XRM8"/>
<dbReference type="SUPFAM" id="SSF52540">
    <property type="entry name" value="P-loop containing nucleoside triphosphate hydrolases"/>
    <property type="match status" value="1"/>
</dbReference>
<dbReference type="EMBL" id="ACZI02000002">
    <property type="protein sequence ID" value="EFV12991.2"/>
    <property type="molecule type" value="Genomic_DNA"/>
</dbReference>
<keyword evidence="3" id="KW-1185">Reference proteome</keyword>
<feature type="domain" description="Orc1-like AAA ATPase" evidence="1">
    <location>
        <begin position="23"/>
        <end position="177"/>
    </location>
</feature>
<accession>E5XRM8</accession>
<gene>
    <name evidence="2" type="ORF">HMPREF9336_02150</name>
</gene>
<proteinExistence type="predicted"/>
<dbReference type="InterPro" id="IPR041664">
    <property type="entry name" value="AAA_16"/>
</dbReference>
<dbReference type="Pfam" id="PF13191">
    <property type="entry name" value="AAA_16"/>
    <property type="match status" value="1"/>
</dbReference>
<dbReference type="Proteomes" id="UP000004816">
    <property type="component" value="Unassembled WGS sequence"/>
</dbReference>
<dbReference type="InterPro" id="IPR027417">
    <property type="entry name" value="P-loop_NTPase"/>
</dbReference>
<dbReference type="STRING" id="679197.HMPREF9336_02150"/>
<dbReference type="RefSeq" id="WP_021030237.1">
    <property type="nucleotide sequence ID" value="NZ_KI391953.1"/>
</dbReference>
<sequence length="383" mass="42258">MSSPRELRPMPLVIGGVVALSDIVGRDREVQEILAAIPTGGVILVGDRRHGKTSLTRLAHEAAREAGHHAVQLSAERDSYENFVRALADELGRLGSSAAREAKRWKLTLSAGPMKAERTPAPEQHLEGLIRSAIPRDKSKALVLFIDEITVLARNLERKERGSGEAFLHLLRRLRQEHPGRLATVLSGSIGFHHVSDEALTTVNDIPKLLVGPISEPDAAWLAECLLLGGHVPAREGTAAAIATAAERIPYYVQLLAKAARDDATAMRAQITVHDIPHLIEDALANTSDPWNLRHYRDRIPEYYGTEAGLVRALLDVYASSVPALDIDEARRLLSSTSDHVADRDTLVALVERLEQDHYLRRQGNADRFASELLRRAWVAMRR</sequence>